<keyword evidence="18" id="KW-1185">Reference proteome</keyword>
<dbReference type="GO" id="GO:0009231">
    <property type="term" value="P:riboflavin biosynthetic process"/>
    <property type="evidence" value="ECO:0007669"/>
    <property type="project" value="InterPro"/>
</dbReference>
<dbReference type="CDD" id="cd02064">
    <property type="entry name" value="FAD_synthetase_N"/>
    <property type="match status" value="1"/>
</dbReference>
<dbReference type="Gene3D" id="2.40.30.30">
    <property type="entry name" value="Riboflavin kinase-like"/>
    <property type="match status" value="1"/>
</dbReference>
<dbReference type="EC" id="2.7.1.26" evidence="15"/>
<keyword evidence="11 15" id="KW-0067">ATP-binding</keyword>
<dbReference type="Proteomes" id="UP000218181">
    <property type="component" value="Unassembled WGS sequence"/>
</dbReference>
<organism evidence="17 18">
    <name type="scientific">Lactococcus fujiensis JCM 16395</name>
    <dbReference type="NCBI Taxonomy" id="1291764"/>
    <lineage>
        <taxon>Bacteria</taxon>
        <taxon>Bacillati</taxon>
        <taxon>Bacillota</taxon>
        <taxon>Bacilli</taxon>
        <taxon>Lactobacillales</taxon>
        <taxon>Streptococcaceae</taxon>
        <taxon>Lactococcus</taxon>
    </lineage>
</organism>
<keyword evidence="8 15" id="KW-0547">Nucleotide-binding</keyword>
<dbReference type="RefSeq" id="WP_096818486.1">
    <property type="nucleotide sequence ID" value="NZ_JXJU01000008.1"/>
</dbReference>
<evidence type="ECO:0000256" key="15">
    <source>
        <dbReference type="PIRNR" id="PIRNR004491"/>
    </source>
</evidence>
<dbReference type="PANTHER" id="PTHR22749:SF6">
    <property type="entry name" value="RIBOFLAVIN KINASE"/>
    <property type="match status" value="1"/>
</dbReference>
<keyword evidence="7 15" id="KW-0548">Nucleotidyltransferase</keyword>
<evidence type="ECO:0000313" key="18">
    <source>
        <dbReference type="Proteomes" id="UP000218181"/>
    </source>
</evidence>
<evidence type="ECO:0000256" key="14">
    <source>
        <dbReference type="ARBA" id="ARBA00049494"/>
    </source>
</evidence>
<keyword evidence="9 15" id="KW-0418">Kinase</keyword>
<dbReference type="InterPro" id="IPR015864">
    <property type="entry name" value="FAD_synthase"/>
</dbReference>
<evidence type="ECO:0000256" key="3">
    <source>
        <dbReference type="ARBA" id="ARBA00005201"/>
    </source>
</evidence>
<proteinExistence type="inferred from homology"/>
<dbReference type="STRING" id="1291764.GCA_001311235_01623"/>
<keyword evidence="4 15" id="KW-0285">Flavoprotein</keyword>
<dbReference type="SMART" id="SM00904">
    <property type="entry name" value="Flavokinase"/>
    <property type="match status" value="1"/>
</dbReference>
<comment type="pathway">
    <text evidence="2 15">Cofactor biosynthesis; FAD biosynthesis; FAD from FMN: step 1/1.</text>
</comment>
<comment type="similarity">
    <text evidence="15">Belongs to the ribF family.</text>
</comment>
<evidence type="ECO:0000256" key="8">
    <source>
        <dbReference type="ARBA" id="ARBA00022741"/>
    </source>
</evidence>
<dbReference type="UniPathway" id="UPA00276">
    <property type="reaction ID" value="UER00406"/>
</dbReference>
<dbReference type="GO" id="GO:0008531">
    <property type="term" value="F:riboflavin kinase activity"/>
    <property type="evidence" value="ECO:0007669"/>
    <property type="project" value="UniProtKB-UniRule"/>
</dbReference>
<evidence type="ECO:0000256" key="13">
    <source>
        <dbReference type="ARBA" id="ARBA00047880"/>
    </source>
</evidence>
<evidence type="ECO:0000256" key="10">
    <source>
        <dbReference type="ARBA" id="ARBA00022827"/>
    </source>
</evidence>
<dbReference type="GO" id="GO:0009398">
    <property type="term" value="P:FMN biosynthetic process"/>
    <property type="evidence" value="ECO:0007669"/>
    <property type="project" value="UniProtKB-UniRule"/>
</dbReference>
<keyword evidence="10 15" id="KW-0274">FAD</keyword>
<evidence type="ECO:0000256" key="5">
    <source>
        <dbReference type="ARBA" id="ARBA00022643"/>
    </source>
</evidence>
<dbReference type="NCBIfam" id="TIGR00083">
    <property type="entry name" value="ribF"/>
    <property type="match status" value="1"/>
</dbReference>
<dbReference type="InterPro" id="IPR014729">
    <property type="entry name" value="Rossmann-like_a/b/a_fold"/>
</dbReference>
<dbReference type="Gene3D" id="3.40.50.620">
    <property type="entry name" value="HUPs"/>
    <property type="match status" value="1"/>
</dbReference>
<evidence type="ECO:0000256" key="2">
    <source>
        <dbReference type="ARBA" id="ARBA00004726"/>
    </source>
</evidence>
<evidence type="ECO:0000256" key="1">
    <source>
        <dbReference type="ARBA" id="ARBA00002121"/>
    </source>
</evidence>
<dbReference type="InterPro" id="IPR023465">
    <property type="entry name" value="Riboflavin_kinase_dom_sf"/>
</dbReference>
<dbReference type="InterPro" id="IPR015865">
    <property type="entry name" value="Riboflavin_kinase_bac/euk"/>
</dbReference>
<comment type="catalytic activity">
    <reaction evidence="13 15">
        <text>riboflavin + ATP = FMN + ADP + H(+)</text>
        <dbReference type="Rhea" id="RHEA:14357"/>
        <dbReference type="ChEBI" id="CHEBI:15378"/>
        <dbReference type="ChEBI" id="CHEBI:30616"/>
        <dbReference type="ChEBI" id="CHEBI:57986"/>
        <dbReference type="ChEBI" id="CHEBI:58210"/>
        <dbReference type="ChEBI" id="CHEBI:456216"/>
        <dbReference type="EC" id="2.7.1.26"/>
    </reaction>
</comment>
<comment type="caution">
    <text evidence="17">The sequence shown here is derived from an EMBL/GenBank/DDBJ whole genome shotgun (WGS) entry which is preliminary data.</text>
</comment>
<dbReference type="GO" id="GO:0006747">
    <property type="term" value="P:FAD biosynthetic process"/>
    <property type="evidence" value="ECO:0007669"/>
    <property type="project" value="UniProtKB-UniRule"/>
</dbReference>
<dbReference type="SUPFAM" id="SSF52374">
    <property type="entry name" value="Nucleotidylyl transferase"/>
    <property type="match status" value="1"/>
</dbReference>
<keyword evidence="5 15" id="KW-0288">FMN</keyword>
<comment type="pathway">
    <text evidence="3 15">Cofactor biosynthesis; FMN biosynthesis; FMN from riboflavin (ATP route): step 1/1.</text>
</comment>
<dbReference type="EMBL" id="JXJU01000008">
    <property type="protein sequence ID" value="PCR99490.1"/>
    <property type="molecule type" value="Genomic_DNA"/>
</dbReference>
<evidence type="ECO:0000256" key="12">
    <source>
        <dbReference type="ARBA" id="ARBA00023268"/>
    </source>
</evidence>
<dbReference type="InterPro" id="IPR023468">
    <property type="entry name" value="Riboflavin_kinase"/>
</dbReference>
<dbReference type="GO" id="GO:0005524">
    <property type="term" value="F:ATP binding"/>
    <property type="evidence" value="ECO:0007669"/>
    <property type="project" value="UniProtKB-UniRule"/>
</dbReference>
<feature type="domain" description="Riboflavin kinase" evidence="16">
    <location>
        <begin position="176"/>
        <end position="300"/>
    </location>
</feature>
<evidence type="ECO:0000256" key="4">
    <source>
        <dbReference type="ARBA" id="ARBA00022630"/>
    </source>
</evidence>
<dbReference type="GO" id="GO:0003919">
    <property type="term" value="F:FMN adenylyltransferase activity"/>
    <property type="evidence" value="ECO:0007669"/>
    <property type="project" value="UniProtKB-UniRule"/>
</dbReference>
<name>A0A2A5RK23_9LACT</name>
<comment type="function">
    <text evidence="1">Catalyzes the phosphorylation of riboflavin to FMN followed by the adenylation of FMN to FAD.</text>
</comment>
<dbReference type="PANTHER" id="PTHR22749">
    <property type="entry name" value="RIBOFLAVIN KINASE/FMN ADENYLYLTRANSFERASE"/>
    <property type="match status" value="1"/>
</dbReference>
<accession>A0A2A5RK23</accession>
<sequence>MEILEFDDNLKFDHESVLVLGYFDGLHRGHQALFNEARKVAKVLNLKIVVLTFPEKPSLTFEKFEPEMLLKLTSDKKRAELFAENGVDYLVFKNMTSAFAKLTRTEFSQQILSRFHPKVIITGFDHKTGSDMKQMESTEAFRVIQIPQVSEDDEKISSTRIRKEIEAGHVKKANQLLGYSYETTGLVVHGYARGRQLGYPTANLVIKDYIRIPSAGVYVVDVLIQGERHRGFASIGYNETFNVKEKTIEVHVFDFDLDIYGENLTVYWLDKIRDMVKFNGMDELIKQMKDDEIVARKFTVE</sequence>
<dbReference type="PIRSF" id="PIRSF004491">
    <property type="entry name" value="FAD_Synth"/>
    <property type="match status" value="1"/>
</dbReference>
<dbReference type="FunFam" id="2.40.30.30:FF:000003">
    <property type="entry name" value="Riboflavin biosynthesis protein"/>
    <property type="match status" value="1"/>
</dbReference>
<evidence type="ECO:0000256" key="11">
    <source>
        <dbReference type="ARBA" id="ARBA00022840"/>
    </source>
</evidence>
<dbReference type="Pfam" id="PF01687">
    <property type="entry name" value="Flavokinase"/>
    <property type="match status" value="1"/>
</dbReference>
<evidence type="ECO:0000313" key="17">
    <source>
        <dbReference type="EMBL" id="PCR99490.1"/>
    </source>
</evidence>
<keyword evidence="6 15" id="KW-0808">Transferase</keyword>
<dbReference type="OrthoDB" id="9803667at2"/>
<evidence type="ECO:0000259" key="16">
    <source>
        <dbReference type="SMART" id="SM00904"/>
    </source>
</evidence>
<comment type="catalytic activity">
    <reaction evidence="14 15">
        <text>FMN + ATP + H(+) = FAD + diphosphate</text>
        <dbReference type="Rhea" id="RHEA:17237"/>
        <dbReference type="ChEBI" id="CHEBI:15378"/>
        <dbReference type="ChEBI" id="CHEBI:30616"/>
        <dbReference type="ChEBI" id="CHEBI:33019"/>
        <dbReference type="ChEBI" id="CHEBI:57692"/>
        <dbReference type="ChEBI" id="CHEBI:58210"/>
        <dbReference type="EC" id="2.7.7.2"/>
    </reaction>
</comment>
<evidence type="ECO:0000256" key="7">
    <source>
        <dbReference type="ARBA" id="ARBA00022695"/>
    </source>
</evidence>
<evidence type="ECO:0000256" key="6">
    <source>
        <dbReference type="ARBA" id="ARBA00022679"/>
    </source>
</evidence>
<dbReference type="AlphaFoldDB" id="A0A2A5RK23"/>
<dbReference type="Pfam" id="PF06574">
    <property type="entry name" value="FAD_syn"/>
    <property type="match status" value="1"/>
</dbReference>
<evidence type="ECO:0000256" key="9">
    <source>
        <dbReference type="ARBA" id="ARBA00022777"/>
    </source>
</evidence>
<dbReference type="InterPro" id="IPR002606">
    <property type="entry name" value="Riboflavin_kinase_bac"/>
</dbReference>
<gene>
    <name evidence="17" type="ORF">RT41_GL001866</name>
</gene>
<reference evidence="17 18" key="1">
    <citation type="submission" date="2014-12" db="EMBL/GenBank/DDBJ databases">
        <title>Draft genome sequences of 10 type strains of Lactococcus.</title>
        <authorList>
            <person name="Sun Z."/>
            <person name="Zhong Z."/>
            <person name="Liu W."/>
            <person name="Zhang W."/>
            <person name="Zhang H."/>
        </authorList>
    </citation>
    <scope>NUCLEOTIDE SEQUENCE [LARGE SCALE GENOMIC DNA]</scope>
    <source>
        <strain evidence="17 18">JCM 16395</strain>
    </source>
</reference>
<dbReference type="SUPFAM" id="SSF82114">
    <property type="entry name" value="Riboflavin kinase-like"/>
    <property type="match status" value="1"/>
</dbReference>
<dbReference type="UniPathway" id="UPA00277">
    <property type="reaction ID" value="UER00407"/>
</dbReference>
<keyword evidence="12" id="KW-0511">Multifunctional enzyme</keyword>
<dbReference type="EC" id="2.7.7.2" evidence="15"/>
<dbReference type="NCBIfam" id="NF004158">
    <property type="entry name" value="PRK05627.1-1"/>
    <property type="match status" value="1"/>
</dbReference>
<protein>
    <recommendedName>
        <fullName evidence="15">Riboflavin biosynthesis protein</fullName>
    </recommendedName>
    <domain>
        <recommendedName>
            <fullName evidence="15">Riboflavin kinase</fullName>
            <ecNumber evidence="15">2.7.1.26</ecNumber>
        </recommendedName>
        <alternativeName>
            <fullName evidence="15">Flavokinase</fullName>
        </alternativeName>
    </domain>
    <domain>
        <recommendedName>
            <fullName evidence="15">FMN adenylyltransferase</fullName>
            <ecNumber evidence="15">2.7.7.2</ecNumber>
        </recommendedName>
        <alternativeName>
            <fullName evidence="15">FAD pyrophosphorylase</fullName>
        </alternativeName>
        <alternativeName>
            <fullName evidence="15">FAD synthase</fullName>
        </alternativeName>
    </domain>
</protein>